<sequence length="375" mass="39370">MSLPVSGELLAGRYELAGTLGFGGMSEVRRGWDTVLRRAVAVKVFRPEADDDTARRFHNEARTLARLSHPGLVAVHDAGVSDGTVFVVLRLVEGGTLRDRIADGPLPVAEVRELGARLADALAYVHEQGVVHRDVKPSNILLDADGTPHLADFGLAHLADTTRFTRTNQMVGTAAYLAPEQVRGDAFGPAADIYSFGLVLLECLTGRREYPGGDVESAVARLHRPPAVPEDLPADLVRLLSLMTSLSARRRPSAPDCAHVLRTGETVARAAGSAPRPRRHVKAVAASAAALVGAFGLAWVLTPDQAPATSAPVETTSRTAVQSTTPPPNVPVAATVTTEVVVEQPAAGPQEKPVPPGHAKGEKGKGPAKPGKGKP</sequence>
<dbReference type="EMBL" id="VFPP01000001">
    <property type="protein sequence ID" value="TQM78342.1"/>
    <property type="molecule type" value="Genomic_DNA"/>
</dbReference>
<keyword evidence="4 7" id="KW-0547">Nucleotide-binding</keyword>
<dbReference type="PROSITE" id="PS50011">
    <property type="entry name" value="PROTEIN_KINASE_DOM"/>
    <property type="match status" value="1"/>
</dbReference>
<feature type="region of interest" description="Disordered" evidence="8">
    <location>
        <begin position="308"/>
        <end position="375"/>
    </location>
</feature>
<organism evidence="10 11">
    <name type="scientific">Saccharothrix saharensis</name>
    <dbReference type="NCBI Taxonomy" id="571190"/>
    <lineage>
        <taxon>Bacteria</taxon>
        <taxon>Bacillati</taxon>
        <taxon>Actinomycetota</taxon>
        <taxon>Actinomycetes</taxon>
        <taxon>Pseudonocardiales</taxon>
        <taxon>Pseudonocardiaceae</taxon>
        <taxon>Saccharothrix</taxon>
    </lineage>
</organism>
<keyword evidence="6 7" id="KW-0067">ATP-binding</keyword>
<dbReference type="Gene3D" id="1.10.510.10">
    <property type="entry name" value="Transferase(Phosphotransferase) domain 1"/>
    <property type="match status" value="1"/>
</dbReference>
<dbReference type="InterPro" id="IPR000719">
    <property type="entry name" value="Prot_kinase_dom"/>
</dbReference>
<feature type="domain" description="Protein kinase" evidence="9">
    <location>
        <begin position="14"/>
        <end position="262"/>
    </location>
</feature>
<dbReference type="PANTHER" id="PTHR43671">
    <property type="entry name" value="SERINE/THREONINE-PROTEIN KINASE NEK"/>
    <property type="match status" value="1"/>
</dbReference>
<reference evidence="10 11" key="1">
    <citation type="submission" date="2019-06" db="EMBL/GenBank/DDBJ databases">
        <title>Sequencing the genomes of 1000 actinobacteria strains.</title>
        <authorList>
            <person name="Klenk H.-P."/>
        </authorList>
    </citation>
    <scope>NUCLEOTIDE SEQUENCE [LARGE SCALE GENOMIC DNA]</scope>
    <source>
        <strain evidence="10 11">DSM 45456</strain>
    </source>
</reference>
<dbReference type="PANTHER" id="PTHR43671:SF13">
    <property type="entry name" value="SERINE_THREONINE-PROTEIN KINASE NEK2"/>
    <property type="match status" value="1"/>
</dbReference>
<dbReference type="InterPro" id="IPR050660">
    <property type="entry name" value="NEK_Ser/Thr_kinase"/>
</dbReference>
<keyword evidence="3" id="KW-0808">Transferase</keyword>
<name>A0A543J6C4_9PSEU</name>
<dbReference type="GO" id="GO:0004674">
    <property type="term" value="F:protein serine/threonine kinase activity"/>
    <property type="evidence" value="ECO:0007669"/>
    <property type="project" value="UniProtKB-KW"/>
</dbReference>
<dbReference type="Proteomes" id="UP000316628">
    <property type="component" value="Unassembled WGS sequence"/>
</dbReference>
<accession>A0A543J6C4</accession>
<evidence type="ECO:0000313" key="11">
    <source>
        <dbReference type="Proteomes" id="UP000316628"/>
    </source>
</evidence>
<feature type="compositionally biased region" description="Low complexity" evidence="8">
    <location>
        <begin position="331"/>
        <end position="347"/>
    </location>
</feature>
<keyword evidence="11" id="KW-1185">Reference proteome</keyword>
<dbReference type="RefSeq" id="WP_246107595.1">
    <property type="nucleotide sequence ID" value="NZ_VFPP01000001.1"/>
</dbReference>
<evidence type="ECO:0000256" key="7">
    <source>
        <dbReference type="PROSITE-ProRule" id="PRU10141"/>
    </source>
</evidence>
<dbReference type="GO" id="GO:0005524">
    <property type="term" value="F:ATP binding"/>
    <property type="evidence" value="ECO:0007669"/>
    <property type="project" value="UniProtKB-UniRule"/>
</dbReference>
<comment type="similarity">
    <text evidence="1">Belongs to the protein kinase superfamily. NEK Ser/Thr protein kinase family. NIMA subfamily.</text>
</comment>
<keyword evidence="5 10" id="KW-0418">Kinase</keyword>
<dbReference type="InterPro" id="IPR017441">
    <property type="entry name" value="Protein_kinase_ATP_BS"/>
</dbReference>
<dbReference type="CDD" id="cd14014">
    <property type="entry name" value="STKc_PknB_like"/>
    <property type="match status" value="1"/>
</dbReference>
<feature type="compositionally biased region" description="Polar residues" evidence="8">
    <location>
        <begin position="312"/>
        <end position="323"/>
    </location>
</feature>
<dbReference type="SMART" id="SM00220">
    <property type="entry name" value="S_TKc"/>
    <property type="match status" value="1"/>
</dbReference>
<keyword evidence="10" id="KW-0723">Serine/threonine-protein kinase</keyword>
<dbReference type="Gene3D" id="3.30.200.20">
    <property type="entry name" value="Phosphorylase Kinase, domain 1"/>
    <property type="match status" value="1"/>
</dbReference>
<evidence type="ECO:0000256" key="8">
    <source>
        <dbReference type="SAM" id="MobiDB-lite"/>
    </source>
</evidence>
<evidence type="ECO:0000259" key="9">
    <source>
        <dbReference type="PROSITE" id="PS50011"/>
    </source>
</evidence>
<dbReference type="AlphaFoldDB" id="A0A543J6C4"/>
<feature type="binding site" evidence="7">
    <location>
        <position position="43"/>
    </location>
    <ligand>
        <name>ATP</name>
        <dbReference type="ChEBI" id="CHEBI:30616"/>
    </ligand>
</feature>
<dbReference type="Pfam" id="PF00069">
    <property type="entry name" value="Pkinase"/>
    <property type="match status" value="1"/>
</dbReference>
<comment type="caution">
    <text evidence="10">The sequence shown here is derived from an EMBL/GenBank/DDBJ whole genome shotgun (WGS) entry which is preliminary data.</text>
</comment>
<dbReference type="PROSITE" id="PS00108">
    <property type="entry name" value="PROTEIN_KINASE_ST"/>
    <property type="match status" value="1"/>
</dbReference>
<evidence type="ECO:0000256" key="3">
    <source>
        <dbReference type="ARBA" id="ARBA00022679"/>
    </source>
</evidence>
<proteinExistence type="inferred from homology"/>
<dbReference type="PROSITE" id="PS00107">
    <property type="entry name" value="PROTEIN_KINASE_ATP"/>
    <property type="match status" value="1"/>
</dbReference>
<evidence type="ECO:0000256" key="4">
    <source>
        <dbReference type="ARBA" id="ARBA00022741"/>
    </source>
</evidence>
<gene>
    <name evidence="10" type="ORF">FHX81_0605</name>
</gene>
<evidence type="ECO:0000256" key="6">
    <source>
        <dbReference type="ARBA" id="ARBA00022840"/>
    </source>
</evidence>
<evidence type="ECO:0000313" key="10">
    <source>
        <dbReference type="EMBL" id="TQM78342.1"/>
    </source>
</evidence>
<dbReference type="InterPro" id="IPR008271">
    <property type="entry name" value="Ser/Thr_kinase_AS"/>
</dbReference>
<protein>
    <recommendedName>
        <fullName evidence="2">non-specific serine/threonine protein kinase</fullName>
        <ecNumber evidence="2">2.7.11.1</ecNumber>
    </recommendedName>
</protein>
<evidence type="ECO:0000256" key="5">
    <source>
        <dbReference type="ARBA" id="ARBA00022777"/>
    </source>
</evidence>
<dbReference type="SUPFAM" id="SSF56112">
    <property type="entry name" value="Protein kinase-like (PK-like)"/>
    <property type="match status" value="1"/>
</dbReference>
<evidence type="ECO:0000256" key="2">
    <source>
        <dbReference type="ARBA" id="ARBA00012513"/>
    </source>
</evidence>
<evidence type="ECO:0000256" key="1">
    <source>
        <dbReference type="ARBA" id="ARBA00010886"/>
    </source>
</evidence>
<dbReference type="EC" id="2.7.11.1" evidence="2"/>
<dbReference type="InterPro" id="IPR011009">
    <property type="entry name" value="Kinase-like_dom_sf"/>
</dbReference>